<dbReference type="Gene3D" id="1.10.260.40">
    <property type="entry name" value="lambda repressor-like DNA-binding domains"/>
    <property type="match status" value="1"/>
</dbReference>
<protein>
    <recommendedName>
        <fullName evidence="1">HTH cro/C1-type domain-containing protein</fullName>
    </recommendedName>
</protein>
<evidence type="ECO:0000259" key="1">
    <source>
        <dbReference type="PROSITE" id="PS50943"/>
    </source>
</evidence>
<dbReference type="Pfam" id="PF13560">
    <property type="entry name" value="HTH_31"/>
    <property type="match status" value="1"/>
</dbReference>
<dbReference type="CDD" id="cd00093">
    <property type="entry name" value="HTH_XRE"/>
    <property type="match status" value="1"/>
</dbReference>
<proteinExistence type="predicted"/>
<name>A0ABQ6HZT2_9MICO</name>
<comment type="caution">
    <text evidence="2">The sequence shown here is derived from an EMBL/GenBank/DDBJ whole genome shotgun (WGS) entry which is preliminary data.</text>
</comment>
<dbReference type="EMBL" id="BSUK01000001">
    <property type="protein sequence ID" value="GMA23981.1"/>
    <property type="molecule type" value="Genomic_DNA"/>
</dbReference>
<gene>
    <name evidence="2" type="ORF">GCM10025864_17400</name>
</gene>
<dbReference type="SUPFAM" id="SSF47413">
    <property type="entry name" value="lambda repressor-like DNA-binding domains"/>
    <property type="match status" value="1"/>
</dbReference>
<dbReference type="PROSITE" id="PS50943">
    <property type="entry name" value="HTH_CROC1"/>
    <property type="match status" value="1"/>
</dbReference>
<feature type="domain" description="HTH cro/C1-type" evidence="1">
    <location>
        <begin position="33"/>
        <end position="87"/>
    </location>
</feature>
<accession>A0ABQ6HZT2</accession>
<dbReference type="InterPro" id="IPR010982">
    <property type="entry name" value="Lambda_DNA-bd_dom_sf"/>
</dbReference>
<sequence length="155" mass="16985">MQDDVTTRNRPAPVRPLAASTPTLLRTALGASLRRRRDEQGLRIVDVAERANLSVAYVSEVERGRKEPSSEVVSAMCDALGAPLAEVLREVVDALEREAARARLAELRDQARRDGRAPLRVLDLTARDEARADVRGDALPRVRSHTRFSGLALAA</sequence>
<dbReference type="SMART" id="SM00530">
    <property type="entry name" value="HTH_XRE"/>
    <property type="match status" value="1"/>
</dbReference>
<dbReference type="Proteomes" id="UP001157091">
    <property type="component" value="Unassembled WGS sequence"/>
</dbReference>
<reference evidence="3" key="1">
    <citation type="journal article" date="2019" name="Int. J. Syst. Evol. Microbiol.">
        <title>The Global Catalogue of Microorganisms (GCM) 10K type strain sequencing project: providing services to taxonomists for standard genome sequencing and annotation.</title>
        <authorList>
            <consortium name="The Broad Institute Genomics Platform"/>
            <consortium name="The Broad Institute Genome Sequencing Center for Infectious Disease"/>
            <person name="Wu L."/>
            <person name="Ma J."/>
        </authorList>
    </citation>
    <scope>NUCLEOTIDE SEQUENCE [LARGE SCALE GENOMIC DNA]</scope>
    <source>
        <strain evidence="3">NBRC 106348</strain>
    </source>
</reference>
<organism evidence="2 3">
    <name type="scientific">Luteimicrobium album</name>
    <dbReference type="NCBI Taxonomy" id="1054550"/>
    <lineage>
        <taxon>Bacteria</taxon>
        <taxon>Bacillati</taxon>
        <taxon>Actinomycetota</taxon>
        <taxon>Actinomycetes</taxon>
        <taxon>Micrococcales</taxon>
        <taxon>Luteimicrobium</taxon>
    </lineage>
</organism>
<dbReference type="InterPro" id="IPR001387">
    <property type="entry name" value="Cro/C1-type_HTH"/>
</dbReference>
<evidence type="ECO:0000313" key="3">
    <source>
        <dbReference type="Proteomes" id="UP001157091"/>
    </source>
</evidence>
<evidence type="ECO:0000313" key="2">
    <source>
        <dbReference type="EMBL" id="GMA23981.1"/>
    </source>
</evidence>
<keyword evidence="3" id="KW-1185">Reference proteome</keyword>